<proteinExistence type="predicted"/>
<accession>A0A512D845</accession>
<dbReference type="GO" id="GO:0016491">
    <property type="term" value="F:oxidoreductase activity"/>
    <property type="evidence" value="ECO:0007669"/>
    <property type="project" value="UniProtKB-KW"/>
</dbReference>
<comment type="caution">
    <text evidence="3">The sequence shown here is derived from an EMBL/GenBank/DDBJ whole genome shotgun (WGS) entry which is preliminary data.</text>
</comment>
<gene>
    <name evidence="3" type="ORF">CAE01nite_03710</name>
</gene>
<name>A0A512D845_9CELL</name>
<evidence type="ECO:0000256" key="1">
    <source>
        <dbReference type="ARBA" id="ARBA00023002"/>
    </source>
</evidence>
<reference evidence="3 4" key="1">
    <citation type="submission" date="2019-07" db="EMBL/GenBank/DDBJ databases">
        <title>Whole genome shotgun sequence of Cellulomonas aerilata NBRC 106308.</title>
        <authorList>
            <person name="Hosoyama A."/>
            <person name="Uohara A."/>
            <person name="Ohji S."/>
            <person name="Ichikawa N."/>
        </authorList>
    </citation>
    <scope>NUCLEOTIDE SEQUENCE [LARGE SCALE GENOMIC DNA]</scope>
    <source>
        <strain evidence="3 4">NBRC 106308</strain>
    </source>
</reference>
<dbReference type="Gene3D" id="3.30.9.10">
    <property type="entry name" value="D-Amino Acid Oxidase, subunit A, domain 2"/>
    <property type="match status" value="1"/>
</dbReference>
<dbReference type="AlphaFoldDB" id="A0A512D845"/>
<dbReference type="PANTHER" id="PTHR13847">
    <property type="entry name" value="SARCOSINE DEHYDROGENASE-RELATED"/>
    <property type="match status" value="1"/>
</dbReference>
<evidence type="ECO:0000313" key="3">
    <source>
        <dbReference type="EMBL" id="GEO32646.1"/>
    </source>
</evidence>
<protein>
    <submittedName>
        <fullName evidence="3">D-amino-acid oxidase</fullName>
    </submittedName>
</protein>
<dbReference type="InterPro" id="IPR006076">
    <property type="entry name" value="FAD-dep_OxRdtase"/>
</dbReference>
<evidence type="ECO:0000313" key="4">
    <source>
        <dbReference type="Proteomes" id="UP000321181"/>
    </source>
</evidence>
<dbReference type="InterPro" id="IPR036188">
    <property type="entry name" value="FAD/NAD-bd_sf"/>
</dbReference>
<dbReference type="PANTHER" id="PTHR13847:SF289">
    <property type="entry name" value="GLYCINE OXIDASE"/>
    <property type="match status" value="1"/>
</dbReference>
<dbReference type="SUPFAM" id="SSF51905">
    <property type="entry name" value="FAD/NAD(P)-binding domain"/>
    <property type="match status" value="1"/>
</dbReference>
<dbReference type="GO" id="GO:0005737">
    <property type="term" value="C:cytoplasm"/>
    <property type="evidence" value="ECO:0007669"/>
    <property type="project" value="TreeGrafter"/>
</dbReference>
<dbReference type="Proteomes" id="UP000321181">
    <property type="component" value="Unassembled WGS sequence"/>
</dbReference>
<dbReference type="Pfam" id="PF01266">
    <property type="entry name" value="DAO"/>
    <property type="match status" value="1"/>
</dbReference>
<dbReference type="EMBL" id="BJYY01000001">
    <property type="protein sequence ID" value="GEO32646.1"/>
    <property type="molecule type" value="Genomic_DNA"/>
</dbReference>
<feature type="domain" description="FAD dependent oxidoreductase" evidence="2">
    <location>
        <begin position="7"/>
        <end position="351"/>
    </location>
</feature>
<dbReference type="OrthoDB" id="1145at2"/>
<organism evidence="3 4">
    <name type="scientific">Cellulomonas aerilata</name>
    <dbReference type="NCBI Taxonomy" id="515326"/>
    <lineage>
        <taxon>Bacteria</taxon>
        <taxon>Bacillati</taxon>
        <taxon>Actinomycetota</taxon>
        <taxon>Actinomycetes</taxon>
        <taxon>Micrococcales</taxon>
        <taxon>Cellulomonadaceae</taxon>
        <taxon>Cellulomonas</taxon>
    </lineage>
</organism>
<dbReference type="RefSeq" id="WP_146899054.1">
    <property type="nucleotide sequence ID" value="NZ_BAAARM010000001.1"/>
</dbReference>
<keyword evidence="4" id="KW-1185">Reference proteome</keyword>
<sequence>MAEGGPRVVVVGGGVLGVSTAAHLVDRGADVTLVTDGALGSGASGRSLSWLNSFAQRSADYHRLRLAGLERYRALAVRAGSPPWLRFDGGLAWAAPGEAQHHREAFEHMRGVGYAAEWVTRDDVAARFPGVDPAAVPDEGAVATPDEGWVDLPSVIDHLGDRVRAGGGQVLTGAGPARVVVTGDRATGVRLPSGDVLGADVVVLATGADVPATVAGLGVTVPDATTPALLVRTRPVAGGLRAVLNTPRVAVRPAPGGALVVDAGWAEREVVARDDGGFDVRDSTVEGLLQEAAAVLSGPAPEPESWGAGRKPIPGDGEPVLGPVPGVRGLVVAFTHSGATLGLVAGELLADEVVDAQPSPLLARFRPDRFA</sequence>
<evidence type="ECO:0000259" key="2">
    <source>
        <dbReference type="Pfam" id="PF01266"/>
    </source>
</evidence>
<dbReference type="Gene3D" id="3.50.50.60">
    <property type="entry name" value="FAD/NAD(P)-binding domain"/>
    <property type="match status" value="1"/>
</dbReference>
<keyword evidence="1" id="KW-0560">Oxidoreductase</keyword>